<evidence type="ECO:0000313" key="3">
    <source>
        <dbReference type="Proteomes" id="UP000029538"/>
    </source>
</evidence>
<keyword evidence="1" id="KW-0732">Signal</keyword>
<gene>
    <name evidence="2" type="ORF">HMPREF0654_08100</name>
</gene>
<feature type="signal peptide" evidence="1">
    <location>
        <begin position="1"/>
        <end position="25"/>
    </location>
</feature>
<comment type="caution">
    <text evidence="2">The sequence shown here is derived from an EMBL/GenBank/DDBJ whole genome shotgun (WGS) entry which is preliminary data.</text>
</comment>
<evidence type="ECO:0000313" key="2">
    <source>
        <dbReference type="EMBL" id="KGF48680.1"/>
    </source>
</evidence>
<evidence type="ECO:0008006" key="4">
    <source>
        <dbReference type="Google" id="ProtNLM"/>
    </source>
</evidence>
<proteinExistence type="predicted"/>
<protein>
    <recommendedName>
        <fullName evidence="4">Lipocalin-like domain-containing protein</fullName>
    </recommendedName>
</protein>
<name>A0A096APK3_9BACT</name>
<dbReference type="Proteomes" id="UP000029538">
    <property type="component" value="Unassembled WGS sequence"/>
</dbReference>
<dbReference type="EMBL" id="JRNR01000080">
    <property type="protein sequence ID" value="KGF48680.1"/>
    <property type="molecule type" value="Genomic_DNA"/>
</dbReference>
<evidence type="ECO:0000256" key="1">
    <source>
        <dbReference type="SAM" id="SignalP"/>
    </source>
</evidence>
<accession>A0A096APK3</accession>
<sequence>MIKMKKSYFIIAALAVCTSLPVALTSCGSQSDDEQEVLNNSNSVMKMELSLSGDYAKFNPVLEFHAWDLKGKGMTMHTSTGHDVSMIWGLIYENTPFSYASAQIKGAYSSFSAVLVLTNLMEESGEISVHAKVFKDDKIIRDETHNISIKATDNVVSIAFIPENGFTKVK</sequence>
<feature type="chain" id="PRO_5001917276" description="Lipocalin-like domain-containing protein" evidence="1">
    <location>
        <begin position="26"/>
        <end position="170"/>
    </location>
</feature>
<reference evidence="2 3" key="1">
    <citation type="submission" date="2014-07" db="EMBL/GenBank/DDBJ databases">
        <authorList>
            <person name="McCorrison J."/>
            <person name="Sanka R."/>
            <person name="Torralba M."/>
            <person name="Gillis M."/>
            <person name="Haft D.H."/>
            <person name="Methe B."/>
            <person name="Sutton G."/>
            <person name="Nelson K.E."/>
        </authorList>
    </citation>
    <scope>NUCLEOTIDE SEQUENCE [LARGE SCALE GENOMIC DNA]</scope>
    <source>
        <strain evidence="2 3">DNF00882</strain>
    </source>
</reference>
<dbReference type="PROSITE" id="PS51257">
    <property type="entry name" value="PROKAR_LIPOPROTEIN"/>
    <property type="match status" value="1"/>
</dbReference>
<dbReference type="AlphaFoldDB" id="A0A096APK3"/>
<organism evidence="2 3">
    <name type="scientific">Prevotella disiens DNF00882</name>
    <dbReference type="NCBI Taxonomy" id="1401075"/>
    <lineage>
        <taxon>Bacteria</taxon>
        <taxon>Pseudomonadati</taxon>
        <taxon>Bacteroidota</taxon>
        <taxon>Bacteroidia</taxon>
        <taxon>Bacteroidales</taxon>
        <taxon>Prevotellaceae</taxon>
        <taxon>Prevotella</taxon>
    </lineage>
</organism>